<keyword evidence="7" id="KW-0915">Sodium</keyword>
<evidence type="ECO:0000256" key="5">
    <source>
        <dbReference type="ARBA" id="ARBA00022692"/>
    </source>
</evidence>
<dbReference type="OrthoDB" id="6428452at2759"/>
<accession>A0A8X6UKN2</accession>
<comment type="similarity">
    <text evidence="2 12">Belongs to the amiloride-sensitive sodium channel (TC 1.A.6) family.</text>
</comment>
<dbReference type="EMBL" id="BMAW01036676">
    <property type="protein sequence ID" value="GFU45076.1"/>
    <property type="molecule type" value="Genomic_DNA"/>
</dbReference>
<dbReference type="GO" id="GO:0016020">
    <property type="term" value="C:membrane"/>
    <property type="evidence" value="ECO:0007669"/>
    <property type="project" value="UniProtKB-SubCell"/>
</dbReference>
<feature type="transmembrane region" description="Helical" evidence="13">
    <location>
        <begin position="7"/>
        <end position="28"/>
    </location>
</feature>
<evidence type="ECO:0000256" key="9">
    <source>
        <dbReference type="ARBA" id="ARBA00023136"/>
    </source>
</evidence>
<evidence type="ECO:0000256" key="13">
    <source>
        <dbReference type="SAM" id="Phobius"/>
    </source>
</evidence>
<gene>
    <name evidence="14" type="primary">AVEN_124396_1</name>
    <name evidence="14" type="ORF">NPIL_25391</name>
</gene>
<organism evidence="14 15">
    <name type="scientific">Nephila pilipes</name>
    <name type="common">Giant wood spider</name>
    <name type="synonym">Nephila maculata</name>
    <dbReference type="NCBI Taxonomy" id="299642"/>
    <lineage>
        <taxon>Eukaryota</taxon>
        <taxon>Metazoa</taxon>
        <taxon>Ecdysozoa</taxon>
        <taxon>Arthropoda</taxon>
        <taxon>Chelicerata</taxon>
        <taxon>Arachnida</taxon>
        <taxon>Araneae</taxon>
        <taxon>Araneomorphae</taxon>
        <taxon>Entelegynae</taxon>
        <taxon>Araneoidea</taxon>
        <taxon>Nephilidae</taxon>
        <taxon>Nephila</taxon>
    </lineage>
</organism>
<protein>
    <submittedName>
        <fullName evidence="14">Uncharacterized protein</fullName>
    </submittedName>
</protein>
<evidence type="ECO:0000256" key="7">
    <source>
        <dbReference type="ARBA" id="ARBA00023053"/>
    </source>
</evidence>
<evidence type="ECO:0000256" key="8">
    <source>
        <dbReference type="ARBA" id="ARBA00023065"/>
    </source>
</evidence>
<evidence type="ECO:0000256" key="4">
    <source>
        <dbReference type="ARBA" id="ARBA00022461"/>
    </source>
</evidence>
<keyword evidence="15" id="KW-1185">Reference proteome</keyword>
<dbReference type="InterPro" id="IPR001873">
    <property type="entry name" value="ENaC"/>
</dbReference>
<sequence>MNQLRLVLIIGCLGGFLYQTVSFLFYYWTHAVVVDIQITAPEEFPIPAITFCNDNGINPRSFCDNGASCILAFLIKQLFNCTMGPFICLMLRLGFPRDYKVIAFSEFLKKNSLSPSDLKQLKKPVKDFFSCRIISVVGQRSCNTDDILIGSYYSDSNFFGVCYTINSRWLRPNKTIEKIRRSDKIEIEFYVNMTDRNKNVSEDTIVMPKYNYPSSLAIQLGLHNNDASLSPHRNGVELLGGKRYQITLKQMAVEECKYNHSLEKYGCVPFSVDYPHNDTICKMNDYLNMSQITIQCEGLLKRFNQPCDFTSYKINLEEKPLFIEKTLVIPNTSLIENLYLKQKGHSCFDSAIFKRR</sequence>
<evidence type="ECO:0000256" key="3">
    <source>
        <dbReference type="ARBA" id="ARBA00022448"/>
    </source>
</evidence>
<dbReference type="Pfam" id="PF00858">
    <property type="entry name" value="ASC"/>
    <property type="match status" value="1"/>
</dbReference>
<keyword evidence="3 12" id="KW-0813">Transport</keyword>
<dbReference type="AlphaFoldDB" id="A0A8X6UKN2"/>
<reference evidence="14" key="1">
    <citation type="submission" date="2020-08" db="EMBL/GenBank/DDBJ databases">
        <title>Multicomponent nature underlies the extraordinary mechanical properties of spider dragline silk.</title>
        <authorList>
            <person name="Kono N."/>
            <person name="Nakamura H."/>
            <person name="Mori M."/>
            <person name="Yoshida Y."/>
            <person name="Ohtoshi R."/>
            <person name="Malay A.D."/>
            <person name="Moran D.A.P."/>
            <person name="Tomita M."/>
            <person name="Numata K."/>
            <person name="Arakawa K."/>
        </authorList>
    </citation>
    <scope>NUCLEOTIDE SEQUENCE</scope>
</reference>
<dbReference type="GO" id="GO:0005272">
    <property type="term" value="F:sodium channel activity"/>
    <property type="evidence" value="ECO:0007669"/>
    <property type="project" value="UniProtKB-KW"/>
</dbReference>
<comment type="caution">
    <text evidence="14">The sequence shown here is derived from an EMBL/GenBank/DDBJ whole genome shotgun (WGS) entry which is preliminary data.</text>
</comment>
<proteinExistence type="inferred from homology"/>
<keyword evidence="5 12" id="KW-0812">Transmembrane</keyword>
<evidence type="ECO:0000256" key="2">
    <source>
        <dbReference type="ARBA" id="ARBA00007193"/>
    </source>
</evidence>
<comment type="subcellular location">
    <subcellularLocation>
        <location evidence="1">Membrane</location>
        <topology evidence="1">Multi-pass membrane protein</topology>
    </subcellularLocation>
</comment>
<keyword evidence="10 12" id="KW-0739">Sodium transport</keyword>
<keyword evidence="8 12" id="KW-0406">Ion transport</keyword>
<evidence type="ECO:0000256" key="11">
    <source>
        <dbReference type="ARBA" id="ARBA00023303"/>
    </source>
</evidence>
<keyword evidence="11 12" id="KW-0407">Ion channel</keyword>
<evidence type="ECO:0000256" key="1">
    <source>
        <dbReference type="ARBA" id="ARBA00004141"/>
    </source>
</evidence>
<keyword evidence="6 13" id="KW-1133">Transmembrane helix</keyword>
<keyword evidence="4 12" id="KW-0894">Sodium channel</keyword>
<name>A0A8X6UKN2_NEPPI</name>
<dbReference type="Gene3D" id="2.60.470.10">
    <property type="entry name" value="Acid-sensing ion channels like domains"/>
    <property type="match status" value="1"/>
</dbReference>
<evidence type="ECO:0000256" key="6">
    <source>
        <dbReference type="ARBA" id="ARBA00022989"/>
    </source>
</evidence>
<evidence type="ECO:0000313" key="15">
    <source>
        <dbReference type="Proteomes" id="UP000887013"/>
    </source>
</evidence>
<keyword evidence="9 13" id="KW-0472">Membrane</keyword>
<evidence type="ECO:0000256" key="12">
    <source>
        <dbReference type="RuleBase" id="RU000679"/>
    </source>
</evidence>
<evidence type="ECO:0000313" key="14">
    <source>
        <dbReference type="EMBL" id="GFU45076.1"/>
    </source>
</evidence>
<dbReference type="Proteomes" id="UP000887013">
    <property type="component" value="Unassembled WGS sequence"/>
</dbReference>
<evidence type="ECO:0000256" key="10">
    <source>
        <dbReference type="ARBA" id="ARBA00023201"/>
    </source>
</evidence>